<feature type="signal peptide" evidence="1">
    <location>
        <begin position="1"/>
        <end position="20"/>
    </location>
</feature>
<keyword evidence="3" id="KW-1185">Reference proteome</keyword>
<evidence type="ECO:0000313" key="2">
    <source>
        <dbReference type="EnsemblMetazoa" id="AMEC001486-PA"/>
    </source>
</evidence>
<sequence length="237" mass="25907">MRLTGTLCLALVALVAIASAGPLDEQARAALFRRMRLGGPKAHSITQPSSSITSNAVPLIFLPKPPTNHHHHHPTSDLRSVHHVHSPSERLNNARTPAHARNNRNTVPFVPPPPVSTITLDGGELAGDDRRLLLDAAIARVAQAHDRQLRQYAQLSNFSTFSDYFLAQLRQQNLAVAYAFDERRPAPPVTPEVPYYDEVDGIGDRRRAETLALNTRTVTTIAPPITTSTLSTTTSTD</sequence>
<organism evidence="2 3">
    <name type="scientific">Anopheles melas</name>
    <dbReference type="NCBI Taxonomy" id="34690"/>
    <lineage>
        <taxon>Eukaryota</taxon>
        <taxon>Metazoa</taxon>
        <taxon>Ecdysozoa</taxon>
        <taxon>Arthropoda</taxon>
        <taxon>Hexapoda</taxon>
        <taxon>Insecta</taxon>
        <taxon>Pterygota</taxon>
        <taxon>Neoptera</taxon>
        <taxon>Endopterygota</taxon>
        <taxon>Diptera</taxon>
        <taxon>Nematocera</taxon>
        <taxon>Culicoidea</taxon>
        <taxon>Culicidae</taxon>
        <taxon>Anophelinae</taxon>
        <taxon>Anopheles</taxon>
    </lineage>
</organism>
<dbReference type="VEuPathDB" id="VectorBase:AMEC001486"/>
<protein>
    <submittedName>
        <fullName evidence="2">Uncharacterized protein</fullName>
    </submittedName>
</protein>
<name>A0A182TFN7_9DIPT</name>
<dbReference type="Proteomes" id="UP000075902">
    <property type="component" value="Unassembled WGS sequence"/>
</dbReference>
<evidence type="ECO:0000256" key="1">
    <source>
        <dbReference type="SAM" id="SignalP"/>
    </source>
</evidence>
<feature type="chain" id="PRO_5008136813" evidence="1">
    <location>
        <begin position="21"/>
        <end position="237"/>
    </location>
</feature>
<dbReference type="EnsemblMetazoa" id="AMEC001486-RA">
    <property type="protein sequence ID" value="AMEC001486-PA"/>
    <property type="gene ID" value="AMEC001486"/>
</dbReference>
<evidence type="ECO:0000313" key="3">
    <source>
        <dbReference type="Proteomes" id="UP000075902"/>
    </source>
</evidence>
<keyword evidence="1" id="KW-0732">Signal</keyword>
<reference evidence="2" key="2">
    <citation type="submission" date="2020-05" db="UniProtKB">
        <authorList>
            <consortium name="EnsemblMetazoa"/>
        </authorList>
    </citation>
    <scope>IDENTIFICATION</scope>
    <source>
        <strain evidence="2">CM1001059</strain>
    </source>
</reference>
<dbReference type="STRING" id="34690.A0A182TFN7"/>
<accession>A0A182TFN7</accession>
<proteinExistence type="predicted"/>
<dbReference type="AlphaFoldDB" id="A0A182TFN7"/>
<reference evidence="3" key="1">
    <citation type="submission" date="2014-01" db="EMBL/GenBank/DDBJ databases">
        <title>The Genome Sequence of Anopheles melas CM1001059_A (V2).</title>
        <authorList>
            <consortium name="The Broad Institute Genomics Platform"/>
            <person name="Neafsey D.E."/>
            <person name="Besansky N."/>
            <person name="Howell P."/>
            <person name="Walton C."/>
            <person name="Young S.K."/>
            <person name="Zeng Q."/>
            <person name="Gargeya S."/>
            <person name="Fitzgerald M."/>
            <person name="Haas B."/>
            <person name="Abouelleil A."/>
            <person name="Allen A.W."/>
            <person name="Alvarado L."/>
            <person name="Arachchi H.M."/>
            <person name="Berlin A.M."/>
            <person name="Chapman S.B."/>
            <person name="Gainer-Dewar J."/>
            <person name="Goldberg J."/>
            <person name="Griggs A."/>
            <person name="Gujja S."/>
            <person name="Hansen M."/>
            <person name="Howarth C."/>
            <person name="Imamovic A."/>
            <person name="Ireland A."/>
            <person name="Larimer J."/>
            <person name="McCowan C."/>
            <person name="Murphy C."/>
            <person name="Pearson M."/>
            <person name="Poon T.W."/>
            <person name="Priest M."/>
            <person name="Roberts A."/>
            <person name="Saif S."/>
            <person name="Shea T."/>
            <person name="Sisk P."/>
            <person name="Sykes S."/>
            <person name="Wortman J."/>
            <person name="Nusbaum C."/>
            <person name="Birren B."/>
        </authorList>
    </citation>
    <scope>NUCLEOTIDE SEQUENCE [LARGE SCALE GENOMIC DNA]</scope>
    <source>
        <strain evidence="3">CM1001059</strain>
    </source>
</reference>